<dbReference type="NCBIfam" id="NF009466">
    <property type="entry name" value="PRK12826.1-2"/>
    <property type="match status" value="1"/>
</dbReference>
<evidence type="ECO:0000256" key="2">
    <source>
        <dbReference type="ARBA" id="ARBA00022857"/>
    </source>
</evidence>
<protein>
    <submittedName>
        <fullName evidence="5">Glucose 1-dehydrogenase</fullName>
        <ecNumber evidence="5">1.1.1.47</ecNumber>
    </submittedName>
</protein>
<name>A0A385YUG7_9BACL</name>
<dbReference type="GO" id="GO:0047936">
    <property type="term" value="F:glucose 1-dehydrogenase [NAD(P)+] activity"/>
    <property type="evidence" value="ECO:0007669"/>
    <property type="project" value="UniProtKB-EC"/>
</dbReference>
<dbReference type="InterPro" id="IPR002347">
    <property type="entry name" value="SDR_fam"/>
</dbReference>
<dbReference type="InterPro" id="IPR020904">
    <property type="entry name" value="Sc_DH/Rdtase_CS"/>
</dbReference>
<dbReference type="InterPro" id="IPR057326">
    <property type="entry name" value="KR_dom"/>
</dbReference>
<evidence type="ECO:0000313" key="5">
    <source>
        <dbReference type="EMBL" id="AYC30535.1"/>
    </source>
</evidence>
<sequence length="246" mass="26746">MRLQNKTVMITGGASGIGLATVRLFLKEGAQVAFVDRNEERGKALEKELQETYHHVRFYRLDVTNRDQVDHVVQAIVQDFGGIDVLINNAGITKDNMFKKMPFEAFQQVMDVNVSGVFHCAQAVLSHLLDKGKGKIINTSSITGIGGNIGQSNYAASKAAVIGLTKTWAKEFGKKGINVNAVAPGFIETEMTETIPDNVKMQMSMITSSPRFGQAIDVANAYLFLASDESAFINGHVLSVDGGMMK</sequence>
<gene>
    <name evidence="5" type="ORF">D3873_12100</name>
</gene>
<dbReference type="PRINTS" id="PR00080">
    <property type="entry name" value="SDRFAMILY"/>
</dbReference>
<dbReference type="AlphaFoldDB" id="A0A385YUG7"/>
<keyword evidence="2" id="KW-0521">NADP</keyword>
<dbReference type="NCBIfam" id="NF005559">
    <property type="entry name" value="PRK07231.1"/>
    <property type="match status" value="1"/>
</dbReference>
<keyword evidence="6" id="KW-1185">Reference proteome</keyword>
<dbReference type="PRINTS" id="PR00081">
    <property type="entry name" value="GDHRDH"/>
</dbReference>
<organism evidence="5 6">
    <name type="scientific">Paenisporosarcina cavernae</name>
    <dbReference type="NCBI Taxonomy" id="2320858"/>
    <lineage>
        <taxon>Bacteria</taxon>
        <taxon>Bacillati</taxon>
        <taxon>Bacillota</taxon>
        <taxon>Bacilli</taxon>
        <taxon>Bacillales</taxon>
        <taxon>Caryophanaceae</taxon>
        <taxon>Paenisporosarcina</taxon>
    </lineage>
</organism>
<evidence type="ECO:0000256" key="3">
    <source>
        <dbReference type="ARBA" id="ARBA00023002"/>
    </source>
</evidence>
<dbReference type="SMART" id="SM00822">
    <property type="entry name" value="PKS_KR"/>
    <property type="match status" value="1"/>
</dbReference>
<dbReference type="Pfam" id="PF13561">
    <property type="entry name" value="adh_short_C2"/>
    <property type="match status" value="1"/>
</dbReference>
<feature type="domain" description="Ketoreductase" evidence="4">
    <location>
        <begin position="6"/>
        <end position="185"/>
    </location>
</feature>
<dbReference type="InterPro" id="IPR036291">
    <property type="entry name" value="NAD(P)-bd_dom_sf"/>
</dbReference>
<dbReference type="FunFam" id="3.40.50.720:FF:000115">
    <property type="entry name" value="3-oxoacyl-[acyl-carrier-protein] reductase FabG"/>
    <property type="match status" value="1"/>
</dbReference>
<evidence type="ECO:0000256" key="1">
    <source>
        <dbReference type="ARBA" id="ARBA00006484"/>
    </source>
</evidence>
<evidence type="ECO:0000313" key="6">
    <source>
        <dbReference type="Proteomes" id="UP000265725"/>
    </source>
</evidence>
<comment type="similarity">
    <text evidence="1">Belongs to the short-chain dehydrogenases/reductases (SDR) family.</text>
</comment>
<dbReference type="EC" id="1.1.1.47" evidence="5"/>
<dbReference type="SUPFAM" id="SSF51735">
    <property type="entry name" value="NAD(P)-binding Rossmann-fold domains"/>
    <property type="match status" value="1"/>
</dbReference>
<accession>A0A385YUG7</accession>
<proteinExistence type="inferred from homology"/>
<dbReference type="Proteomes" id="UP000265725">
    <property type="component" value="Chromosome"/>
</dbReference>
<reference evidence="6" key="1">
    <citation type="submission" date="2018-09" db="EMBL/GenBank/DDBJ databases">
        <authorList>
            <person name="Zhu H."/>
        </authorList>
    </citation>
    <scope>NUCLEOTIDE SEQUENCE [LARGE SCALE GENOMIC DNA]</scope>
    <source>
        <strain evidence="6">K2R23-3</strain>
    </source>
</reference>
<dbReference type="RefSeq" id="WP_119884252.1">
    <property type="nucleotide sequence ID" value="NZ_CP032418.1"/>
</dbReference>
<keyword evidence="3 5" id="KW-0560">Oxidoreductase</keyword>
<dbReference type="PANTHER" id="PTHR42760">
    <property type="entry name" value="SHORT-CHAIN DEHYDROGENASES/REDUCTASES FAMILY MEMBER"/>
    <property type="match status" value="1"/>
</dbReference>
<dbReference type="KEGG" id="paek:D3873_12100"/>
<evidence type="ECO:0000259" key="4">
    <source>
        <dbReference type="SMART" id="SM00822"/>
    </source>
</evidence>
<dbReference type="PROSITE" id="PS00061">
    <property type="entry name" value="ADH_SHORT"/>
    <property type="match status" value="1"/>
</dbReference>
<dbReference type="PANTHER" id="PTHR42760:SF133">
    <property type="entry name" value="3-OXOACYL-[ACYL-CARRIER-PROTEIN] REDUCTASE"/>
    <property type="match status" value="1"/>
</dbReference>
<dbReference type="EMBL" id="CP032418">
    <property type="protein sequence ID" value="AYC30535.1"/>
    <property type="molecule type" value="Genomic_DNA"/>
</dbReference>
<dbReference type="Gene3D" id="3.40.50.720">
    <property type="entry name" value="NAD(P)-binding Rossmann-like Domain"/>
    <property type="match status" value="1"/>
</dbReference>
<dbReference type="OrthoDB" id="9803333at2"/>